<proteinExistence type="predicted"/>
<dbReference type="Proteomes" id="UP000492821">
    <property type="component" value="Unassembled WGS sequence"/>
</dbReference>
<keyword evidence="1" id="KW-1185">Reference proteome</keyword>
<protein>
    <submittedName>
        <fullName evidence="2">Rx_N domain-containing protein</fullName>
    </submittedName>
</protein>
<dbReference type="WBParaSite" id="Pan_g16181.t1">
    <property type="protein sequence ID" value="Pan_g16181.t1"/>
    <property type="gene ID" value="Pan_g16181"/>
</dbReference>
<evidence type="ECO:0000313" key="2">
    <source>
        <dbReference type="WBParaSite" id="Pan_g16181.t1"/>
    </source>
</evidence>
<reference evidence="1" key="1">
    <citation type="journal article" date="2013" name="Genetics">
        <title>The draft genome and transcriptome of Panagrellus redivivus are shaped by the harsh demands of a free-living lifestyle.</title>
        <authorList>
            <person name="Srinivasan J."/>
            <person name="Dillman A.R."/>
            <person name="Macchietto M.G."/>
            <person name="Heikkinen L."/>
            <person name="Lakso M."/>
            <person name="Fracchia K.M."/>
            <person name="Antoshechkin I."/>
            <person name="Mortazavi A."/>
            <person name="Wong G."/>
            <person name="Sternberg P.W."/>
        </authorList>
    </citation>
    <scope>NUCLEOTIDE SEQUENCE [LARGE SCALE GENOMIC DNA]</scope>
    <source>
        <strain evidence="1">MT8872</strain>
    </source>
</reference>
<reference evidence="2" key="2">
    <citation type="submission" date="2020-10" db="UniProtKB">
        <authorList>
            <consortium name="WormBaseParasite"/>
        </authorList>
    </citation>
    <scope>IDENTIFICATION</scope>
</reference>
<name>A0A7E4V4I9_PANRE</name>
<sequence length="141" mass="16700">MICLRFKKVDSFHILKAKMNFVVAQIDKLVDESEDSARLAFSVSMVKKFPDDVLKRYYEQSRLRGHLSVMIASFKDLDHRVKTLKKFGDWYKEYEQLMDGDENSNGWQYSLVKGEHELRETVTYINYLDTILTYAHPDIKH</sequence>
<organism evidence="1 2">
    <name type="scientific">Panagrellus redivivus</name>
    <name type="common">Microworm</name>
    <dbReference type="NCBI Taxonomy" id="6233"/>
    <lineage>
        <taxon>Eukaryota</taxon>
        <taxon>Metazoa</taxon>
        <taxon>Ecdysozoa</taxon>
        <taxon>Nematoda</taxon>
        <taxon>Chromadorea</taxon>
        <taxon>Rhabditida</taxon>
        <taxon>Tylenchina</taxon>
        <taxon>Panagrolaimomorpha</taxon>
        <taxon>Panagrolaimoidea</taxon>
        <taxon>Panagrolaimidae</taxon>
        <taxon>Panagrellus</taxon>
    </lineage>
</organism>
<accession>A0A7E4V4I9</accession>
<evidence type="ECO:0000313" key="1">
    <source>
        <dbReference type="Proteomes" id="UP000492821"/>
    </source>
</evidence>
<dbReference type="AlphaFoldDB" id="A0A7E4V4I9"/>